<dbReference type="PANTHER" id="PTHR37535">
    <property type="entry name" value="FLUG DOMAIN PROTEIN"/>
    <property type="match status" value="1"/>
</dbReference>
<reference evidence="1" key="2">
    <citation type="journal article" date="2023" name="IMA Fungus">
        <title>Comparative genomic study of the Penicillium genus elucidates a diverse pangenome and 15 lateral gene transfer events.</title>
        <authorList>
            <person name="Petersen C."/>
            <person name="Sorensen T."/>
            <person name="Nielsen M.R."/>
            <person name="Sondergaard T.E."/>
            <person name="Sorensen J.L."/>
            <person name="Fitzpatrick D.A."/>
            <person name="Frisvad J.C."/>
            <person name="Nielsen K.L."/>
        </authorList>
    </citation>
    <scope>NUCLEOTIDE SEQUENCE</scope>
    <source>
        <strain evidence="1">IBT 29677</strain>
    </source>
</reference>
<dbReference type="PANTHER" id="PTHR37535:SF2">
    <property type="entry name" value="FINGER DOMAIN PROTEIN, PUTATIVE (AFU_ORTHOLOGUE AFUA_6G09300)-RELATED"/>
    <property type="match status" value="1"/>
</dbReference>
<dbReference type="RefSeq" id="XP_056491234.1">
    <property type="nucleotide sequence ID" value="XM_056628500.1"/>
</dbReference>
<dbReference type="Proteomes" id="UP001147747">
    <property type="component" value="Unassembled WGS sequence"/>
</dbReference>
<dbReference type="EMBL" id="JAPZBU010000005">
    <property type="protein sequence ID" value="KAJ5403992.1"/>
    <property type="molecule type" value="Genomic_DNA"/>
</dbReference>
<dbReference type="GeneID" id="81367480"/>
<dbReference type="Pfam" id="PF11917">
    <property type="entry name" value="DUF3435"/>
    <property type="match status" value="1"/>
</dbReference>
<sequence>MLSSTISAWLKNLGEIYSWLQSMFTHRIRYRGRKMLNNSNTVSEAQQNLIMKYTDSRTFLNHYLPRHVDTDMQNVINGRQSNKSLMCVITRISRWIDTRRPRHLTPKQQASIHKYLEYVEAVRAAIDNEEAKNVLRTDSILPEQIDLLEKLQNSRDEILQLLPSCNIAVILKAGLCIDNVNGRL</sequence>
<reference evidence="1" key="1">
    <citation type="submission" date="2022-12" db="EMBL/GenBank/DDBJ databases">
        <authorList>
            <person name="Petersen C."/>
        </authorList>
    </citation>
    <scope>NUCLEOTIDE SEQUENCE</scope>
    <source>
        <strain evidence="1">IBT 29677</strain>
    </source>
</reference>
<dbReference type="AlphaFoldDB" id="A0A9X0BBW7"/>
<evidence type="ECO:0000313" key="1">
    <source>
        <dbReference type="EMBL" id="KAJ5403992.1"/>
    </source>
</evidence>
<organism evidence="1 2">
    <name type="scientific">Penicillium cosmopolitanum</name>
    <dbReference type="NCBI Taxonomy" id="1131564"/>
    <lineage>
        <taxon>Eukaryota</taxon>
        <taxon>Fungi</taxon>
        <taxon>Dikarya</taxon>
        <taxon>Ascomycota</taxon>
        <taxon>Pezizomycotina</taxon>
        <taxon>Eurotiomycetes</taxon>
        <taxon>Eurotiomycetidae</taxon>
        <taxon>Eurotiales</taxon>
        <taxon>Aspergillaceae</taxon>
        <taxon>Penicillium</taxon>
    </lineage>
</organism>
<keyword evidence="2" id="KW-1185">Reference proteome</keyword>
<dbReference type="OrthoDB" id="4485682at2759"/>
<accession>A0A9X0BBW7</accession>
<name>A0A9X0BBW7_9EURO</name>
<protein>
    <submittedName>
        <fullName evidence="1">Uncharacterized protein</fullName>
    </submittedName>
</protein>
<gene>
    <name evidence="1" type="ORF">N7509_003863</name>
</gene>
<dbReference type="InterPro" id="IPR021842">
    <property type="entry name" value="DUF3435"/>
</dbReference>
<proteinExistence type="predicted"/>
<comment type="caution">
    <text evidence="1">The sequence shown here is derived from an EMBL/GenBank/DDBJ whole genome shotgun (WGS) entry which is preliminary data.</text>
</comment>
<evidence type="ECO:0000313" key="2">
    <source>
        <dbReference type="Proteomes" id="UP001147747"/>
    </source>
</evidence>